<gene>
    <name evidence="2" type="primary">pcaD_1</name>
    <name evidence="2" type="ORF">GCM10023209_27640</name>
</gene>
<dbReference type="InterPro" id="IPR029058">
    <property type="entry name" value="AB_hydrolase_fold"/>
</dbReference>
<dbReference type="PANTHER" id="PTHR43433:SF5">
    <property type="entry name" value="AB HYDROLASE-1 DOMAIN-CONTAINING PROTEIN"/>
    <property type="match status" value="1"/>
</dbReference>
<evidence type="ECO:0000313" key="3">
    <source>
        <dbReference type="Proteomes" id="UP001499910"/>
    </source>
</evidence>
<dbReference type="RefSeq" id="WP_259549658.1">
    <property type="nucleotide sequence ID" value="NZ_BAABHW010000004.1"/>
</dbReference>
<dbReference type="InterPro" id="IPR050471">
    <property type="entry name" value="AB_hydrolase"/>
</dbReference>
<name>A0ABP9LIZ6_9RHOB</name>
<proteinExistence type="predicted"/>
<dbReference type="InterPro" id="IPR026968">
    <property type="entry name" value="PcaD/CatD"/>
</dbReference>
<organism evidence="2 3">
    <name type="scientific">[Roseibacterium] beibuensis</name>
    <dbReference type="NCBI Taxonomy" id="1193142"/>
    <lineage>
        <taxon>Bacteria</taxon>
        <taxon>Pseudomonadati</taxon>
        <taxon>Pseudomonadota</taxon>
        <taxon>Alphaproteobacteria</taxon>
        <taxon>Rhodobacterales</taxon>
        <taxon>Roseobacteraceae</taxon>
        <taxon>Roseicyclus</taxon>
    </lineage>
</organism>
<dbReference type="Proteomes" id="UP001499910">
    <property type="component" value="Unassembled WGS sequence"/>
</dbReference>
<evidence type="ECO:0000313" key="2">
    <source>
        <dbReference type="EMBL" id="GAA5077438.1"/>
    </source>
</evidence>
<evidence type="ECO:0000259" key="1">
    <source>
        <dbReference type="Pfam" id="PF00561"/>
    </source>
</evidence>
<dbReference type="Gene3D" id="3.40.50.1820">
    <property type="entry name" value="alpha/beta hydrolase"/>
    <property type="match status" value="1"/>
</dbReference>
<keyword evidence="3" id="KW-1185">Reference proteome</keyword>
<reference evidence="3" key="1">
    <citation type="journal article" date="2019" name="Int. J. Syst. Evol. Microbiol.">
        <title>The Global Catalogue of Microorganisms (GCM) 10K type strain sequencing project: providing services to taxonomists for standard genome sequencing and annotation.</title>
        <authorList>
            <consortium name="The Broad Institute Genomics Platform"/>
            <consortium name="The Broad Institute Genome Sequencing Center for Infectious Disease"/>
            <person name="Wu L."/>
            <person name="Ma J."/>
        </authorList>
    </citation>
    <scope>NUCLEOTIDE SEQUENCE [LARGE SCALE GENOMIC DNA]</scope>
    <source>
        <strain evidence="3">JCM 18015</strain>
    </source>
</reference>
<accession>A0ABP9LIZ6</accession>
<feature type="domain" description="AB hydrolase-1" evidence="1">
    <location>
        <begin position="22"/>
        <end position="243"/>
    </location>
</feature>
<dbReference type="NCBIfam" id="TIGR02427">
    <property type="entry name" value="protocat_pcaD"/>
    <property type="match status" value="1"/>
</dbReference>
<sequence length="258" mass="28016">MTFLNVNGAVIHHRIRRRGDFAVVLLNSLGTDLRIWDDVVSELPDDWTILQMDNRGHGLSQEADACMDVYASDVAGLMDHYGIGPALVCGVSIGGMIAQRLFHMRPDLVRSLLLSNTAAKIGDAESWQARLDLLNKVGLDAMADGVLERWFSEGFRSGRPDDTQGYRAMLARTPAEGYAAACRAIRDTDLRDKSNRIDVPVICISGSDDQATPPELVADFANTLPRATLTEISGAGHLPCIETPSEVAAALIDLAERT</sequence>
<dbReference type="SUPFAM" id="SSF53474">
    <property type="entry name" value="alpha/beta-Hydrolases"/>
    <property type="match status" value="1"/>
</dbReference>
<protein>
    <submittedName>
        <fullName evidence="2">3-oxoadipate enol-lactonase</fullName>
    </submittedName>
</protein>
<dbReference type="PANTHER" id="PTHR43433">
    <property type="entry name" value="HYDROLASE, ALPHA/BETA FOLD FAMILY PROTEIN"/>
    <property type="match status" value="1"/>
</dbReference>
<dbReference type="EMBL" id="BAABHW010000004">
    <property type="protein sequence ID" value="GAA5077438.1"/>
    <property type="molecule type" value="Genomic_DNA"/>
</dbReference>
<comment type="caution">
    <text evidence="2">The sequence shown here is derived from an EMBL/GenBank/DDBJ whole genome shotgun (WGS) entry which is preliminary data.</text>
</comment>
<dbReference type="InterPro" id="IPR000073">
    <property type="entry name" value="AB_hydrolase_1"/>
</dbReference>
<dbReference type="Pfam" id="PF00561">
    <property type="entry name" value="Abhydrolase_1"/>
    <property type="match status" value="1"/>
</dbReference>